<dbReference type="PROSITE" id="PS50088">
    <property type="entry name" value="ANK_REPEAT"/>
    <property type="match status" value="2"/>
</dbReference>
<evidence type="ECO:0000256" key="15">
    <source>
        <dbReference type="SAM" id="Coils"/>
    </source>
</evidence>
<keyword evidence="4" id="KW-0963">Cytoplasm</keyword>
<dbReference type="GO" id="GO:0090521">
    <property type="term" value="P:podocyte cell migration"/>
    <property type="evidence" value="ECO:0007669"/>
    <property type="project" value="UniProtKB-ARBA"/>
</dbReference>
<evidence type="ECO:0000313" key="18">
    <source>
        <dbReference type="RefSeq" id="XP_012974844.1"/>
    </source>
</evidence>
<evidence type="ECO:0000256" key="1">
    <source>
        <dbReference type="ARBA" id="ARBA00004173"/>
    </source>
</evidence>
<evidence type="ECO:0000256" key="4">
    <source>
        <dbReference type="ARBA" id="ARBA00022490"/>
    </source>
</evidence>
<dbReference type="GO" id="GO:2000134">
    <property type="term" value="P:negative regulation of G1/S transition of mitotic cell cycle"/>
    <property type="evidence" value="ECO:0007669"/>
    <property type="project" value="TreeGrafter"/>
</dbReference>
<name>A0A1U8C8V1_MESAU</name>
<evidence type="ECO:0000256" key="13">
    <source>
        <dbReference type="ARBA" id="ARBA00040277"/>
    </source>
</evidence>
<evidence type="ECO:0000256" key="3">
    <source>
        <dbReference type="ARBA" id="ARBA00022481"/>
    </source>
</evidence>
<dbReference type="eggNOG" id="KOG0514">
    <property type="taxonomic scope" value="Eukaryota"/>
</dbReference>
<organism evidence="17 19">
    <name type="scientific">Mesocricetus auratus</name>
    <name type="common">Golden hamster</name>
    <dbReference type="NCBI Taxonomy" id="10036"/>
    <lineage>
        <taxon>Eukaryota</taxon>
        <taxon>Metazoa</taxon>
        <taxon>Chordata</taxon>
        <taxon>Craniata</taxon>
        <taxon>Vertebrata</taxon>
        <taxon>Euteleostomi</taxon>
        <taxon>Mammalia</taxon>
        <taxon>Eutheria</taxon>
        <taxon>Euarchontoglires</taxon>
        <taxon>Glires</taxon>
        <taxon>Rodentia</taxon>
        <taxon>Myomorpha</taxon>
        <taxon>Muroidea</taxon>
        <taxon>Cricetidae</taxon>
        <taxon>Cricetinae</taxon>
        <taxon>Mesocricetus</taxon>
    </lineage>
</organism>
<evidence type="ECO:0000256" key="12">
    <source>
        <dbReference type="ARBA" id="ARBA00023163"/>
    </source>
</evidence>
<keyword evidence="8" id="KW-0805">Transcription regulation</keyword>
<keyword evidence="7" id="KW-0677">Repeat</keyword>
<feature type="region of interest" description="Disordered" evidence="16">
    <location>
        <begin position="409"/>
        <end position="534"/>
    </location>
</feature>
<evidence type="ECO:0000256" key="10">
    <source>
        <dbReference type="ARBA" id="ARBA00023054"/>
    </source>
</evidence>
<dbReference type="RefSeq" id="XP_012974844.1">
    <property type="nucleotide sequence ID" value="XM_013119390.2"/>
</dbReference>
<feature type="repeat" description="ANK" evidence="14">
    <location>
        <begin position="668"/>
        <end position="693"/>
    </location>
</feature>
<dbReference type="PANTHER" id="PTHR24168:SF0">
    <property type="entry name" value="KN MOTIF AND ANKYRIN REPEAT DOMAIN-CONTAINING PROTEIN 2"/>
    <property type="match status" value="1"/>
</dbReference>
<dbReference type="GO" id="GO:0000122">
    <property type="term" value="P:negative regulation of transcription by RNA polymerase II"/>
    <property type="evidence" value="ECO:0007669"/>
    <property type="project" value="TreeGrafter"/>
</dbReference>
<evidence type="ECO:0000313" key="20">
    <source>
        <dbReference type="RefSeq" id="XP_040585904.1"/>
    </source>
</evidence>
<feature type="compositionally biased region" description="Polar residues" evidence="16">
    <location>
        <begin position="557"/>
        <end position="568"/>
    </location>
</feature>
<feature type="compositionally biased region" description="Polar residues" evidence="16">
    <location>
        <begin position="149"/>
        <end position="160"/>
    </location>
</feature>
<dbReference type="PROSITE" id="PS50297">
    <property type="entry name" value="ANK_REP_REGION"/>
    <property type="match status" value="2"/>
</dbReference>
<keyword evidence="17" id="KW-1185">Reference proteome</keyword>
<feature type="compositionally biased region" description="Low complexity" evidence="16">
    <location>
        <begin position="512"/>
        <end position="522"/>
    </location>
</feature>
<dbReference type="Pfam" id="PF12796">
    <property type="entry name" value="Ank_2"/>
    <property type="match status" value="1"/>
</dbReference>
<dbReference type="PANTHER" id="PTHR24168">
    <property type="entry name" value="KN MOTIF AND ANKYRIN REPEAT DOMAIN-CONTAINING"/>
    <property type="match status" value="1"/>
</dbReference>
<dbReference type="STRING" id="10036.ENSMAUP00000010323"/>
<dbReference type="SMART" id="SM00248">
    <property type="entry name" value="ANK"/>
    <property type="match status" value="5"/>
</dbReference>
<dbReference type="GO" id="GO:0033147">
    <property type="term" value="P:negative regulation of intracellular estrogen receptor signaling pathway"/>
    <property type="evidence" value="ECO:0007669"/>
    <property type="project" value="TreeGrafter"/>
</dbReference>
<feature type="region of interest" description="Disordered" evidence="16">
    <location>
        <begin position="548"/>
        <end position="587"/>
    </location>
</feature>
<sequence>MAQVLHVPAPFPGTPGQASPATFPSKEPEPPYSVETPYGYRLDLDFLKYVDDIEKGHTLRRVAVQRRPRLGSLPRGPGSWWTSTESLCSDASGDSRHSAYSYCGRGFYPQYGALETRGGSNPRVERTLLDARRRLEDQAAAPSGGLGSLTPSAAGSTSSLAGVGLLPPTPRSSGLSTPVPPSAGHLAHVREQMAAALRKLRQLEEQVKLIPVLQVKLSVLQEEKRQLTVQLKSQKFLGHSSGTRGRGELCLDLPEPHEDPAVLETRSVGTWVRERDLGIPDGEAALVAKVAVLETQLKKALQELRAAQTQQADLQPQAWPPPDTQVRVDTVRVVEGPREVEVAASMAAGAPAQRAQSLEPYGAGLKALSTSGGTDSTLVFRTHEVVETLCPLPTATAGNMHTAKKISITERGASGVARTSGVPLSPAHPSSSEARPAAASTKPAENPGQAAAPDATDREPPRPSASQEPQVAEGAGRVFVGVQSTMKRKEGPADPGVPQRNLQFVGVNGGYESSSEDSSTAENSEHESTENEAPELPARVLSMAECPQLRPPGTAAAKTSLQESQLPQEAQHIPTAEATSEPNSEEEIRMDLSPDLISACLALEKYLESPNALTERELKVAYTTVLQEWLRLACRSDAHPELVRRHLVTFRAMSARLLDYVVNIADSNGNTALHYSVSHANFPVVQQLLDSGVCQVDKLNRAGYSPIMLTALATLKTQDDIETILQLFRLGNVNAKASQAGQTALMLAVSHGRVDVVKALLACEADVNVQDEDGSTALMCACEHGHKEITGLLLAVPNCDISLTDRDGSTALMVALDAGQSEIASMLYSRMNIKCSIAPMSDCESPASSSAEE</sequence>
<dbReference type="GO" id="GO:0005739">
    <property type="term" value="C:mitochondrion"/>
    <property type="evidence" value="ECO:0007669"/>
    <property type="project" value="UniProtKB-SubCell"/>
</dbReference>
<dbReference type="Proteomes" id="UP000886700">
    <property type="component" value="Unplaced"/>
</dbReference>
<proteinExistence type="predicted"/>
<evidence type="ECO:0000256" key="14">
    <source>
        <dbReference type="PROSITE-ProRule" id="PRU00023"/>
    </source>
</evidence>
<dbReference type="Pfam" id="PF00023">
    <property type="entry name" value="Ank"/>
    <property type="match status" value="1"/>
</dbReference>
<dbReference type="Gene3D" id="1.25.40.20">
    <property type="entry name" value="Ankyrin repeat-containing domain"/>
    <property type="match status" value="1"/>
</dbReference>
<dbReference type="RefSeq" id="XP_012974845.1">
    <property type="nucleotide sequence ID" value="XM_013119391.2"/>
</dbReference>
<protein>
    <recommendedName>
        <fullName evidence="13">KN motif and ankyrin repeat domain-containing protein 2</fullName>
    </recommendedName>
</protein>
<evidence type="ECO:0000313" key="19">
    <source>
        <dbReference type="RefSeq" id="XP_012974845.1"/>
    </source>
</evidence>
<dbReference type="GO" id="GO:0008285">
    <property type="term" value="P:negative regulation of cell population proliferation"/>
    <property type="evidence" value="ECO:0007669"/>
    <property type="project" value="TreeGrafter"/>
</dbReference>
<dbReference type="CTD" id="25959"/>
<dbReference type="AlphaFoldDB" id="A0A1U8C8V1"/>
<evidence type="ECO:0000256" key="16">
    <source>
        <dbReference type="SAM" id="MobiDB-lite"/>
    </source>
</evidence>
<evidence type="ECO:0000313" key="17">
    <source>
        <dbReference type="Proteomes" id="UP000886700"/>
    </source>
</evidence>
<dbReference type="RefSeq" id="XP_040585904.1">
    <property type="nucleotide sequence ID" value="XM_040729970.1"/>
</dbReference>
<gene>
    <name evidence="18 19 20" type="primary">Kank2</name>
</gene>
<feature type="region of interest" description="Disordered" evidence="16">
    <location>
        <begin position="1"/>
        <end position="32"/>
    </location>
</feature>
<keyword evidence="11" id="KW-0496">Mitochondrion</keyword>
<dbReference type="GO" id="GO:0030837">
    <property type="term" value="P:negative regulation of actin filament polymerization"/>
    <property type="evidence" value="ECO:0007669"/>
    <property type="project" value="InterPro"/>
</dbReference>
<accession>A0A1U8C8V1</accession>
<evidence type="ECO:0000256" key="5">
    <source>
        <dbReference type="ARBA" id="ARBA00022553"/>
    </source>
</evidence>
<feature type="region of interest" description="Disordered" evidence="16">
    <location>
        <begin position="139"/>
        <end position="183"/>
    </location>
</feature>
<dbReference type="Pfam" id="PF12075">
    <property type="entry name" value="KN_motif"/>
    <property type="match status" value="1"/>
</dbReference>
<feature type="compositionally biased region" description="Low complexity" evidence="16">
    <location>
        <begin position="425"/>
        <end position="440"/>
    </location>
</feature>
<evidence type="ECO:0000256" key="8">
    <source>
        <dbReference type="ARBA" id="ARBA00023015"/>
    </source>
</evidence>
<keyword evidence="12" id="KW-0804">Transcription</keyword>
<dbReference type="OrthoDB" id="5406014at2759"/>
<keyword evidence="10 15" id="KW-0175">Coiled coil</keyword>
<dbReference type="InterPro" id="IPR036770">
    <property type="entry name" value="Ankyrin_rpt-contain_sf"/>
</dbReference>
<dbReference type="FunFam" id="1.25.40.20:FF:000017">
    <property type="entry name" value="KN motif and ankyrin repeat domain-containing protein 1"/>
    <property type="match status" value="1"/>
</dbReference>
<dbReference type="GO" id="GO:0070563">
    <property type="term" value="P:negative regulation of vitamin D receptor signaling pathway"/>
    <property type="evidence" value="ECO:0007669"/>
    <property type="project" value="TreeGrafter"/>
</dbReference>
<dbReference type="GO" id="GO:0006915">
    <property type="term" value="P:apoptotic process"/>
    <property type="evidence" value="ECO:0007669"/>
    <property type="project" value="UniProtKB-KW"/>
</dbReference>
<evidence type="ECO:0000256" key="6">
    <source>
        <dbReference type="ARBA" id="ARBA00022703"/>
    </source>
</evidence>
<comment type="subcellular location">
    <subcellularLocation>
        <location evidence="2">Cytoplasm</location>
    </subcellularLocation>
    <subcellularLocation>
        <location evidence="1">Mitochondrion</location>
    </subcellularLocation>
</comment>
<feature type="coiled-coil region" evidence="15">
    <location>
        <begin position="283"/>
        <end position="310"/>
    </location>
</feature>
<keyword evidence="6" id="KW-0053">Apoptosis</keyword>
<dbReference type="SUPFAM" id="SSF48403">
    <property type="entry name" value="Ankyrin repeat"/>
    <property type="match status" value="1"/>
</dbReference>
<evidence type="ECO:0000256" key="11">
    <source>
        <dbReference type="ARBA" id="ARBA00023128"/>
    </source>
</evidence>
<feature type="repeat" description="ANK" evidence="14">
    <location>
        <begin position="740"/>
        <end position="772"/>
    </location>
</feature>
<dbReference type="InterPro" id="IPR021939">
    <property type="entry name" value="KN_motif"/>
</dbReference>
<dbReference type="GeneID" id="101827690"/>
<evidence type="ECO:0000256" key="9">
    <source>
        <dbReference type="ARBA" id="ARBA00023043"/>
    </source>
</evidence>
<keyword evidence="5" id="KW-0597">Phosphoprotein</keyword>
<dbReference type="InterPro" id="IPR002110">
    <property type="entry name" value="Ankyrin_rpt"/>
</dbReference>
<dbReference type="KEGG" id="maua:101827690"/>
<dbReference type="InterPro" id="IPR047184">
    <property type="entry name" value="KANK1-4"/>
</dbReference>
<keyword evidence="3" id="KW-0488">Methylation</keyword>
<keyword evidence="9 14" id="KW-0040">ANK repeat</keyword>
<evidence type="ECO:0000256" key="7">
    <source>
        <dbReference type="ARBA" id="ARBA00022737"/>
    </source>
</evidence>
<reference evidence="18 19" key="1">
    <citation type="submission" date="2025-04" db="UniProtKB">
        <authorList>
            <consortium name="RefSeq"/>
        </authorList>
    </citation>
    <scope>IDENTIFICATION</scope>
    <source>
        <tissue evidence="20">Liver</tissue>
    </source>
</reference>
<dbReference type="GO" id="GO:0035023">
    <property type="term" value="P:regulation of Rho protein signal transduction"/>
    <property type="evidence" value="ECO:0007669"/>
    <property type="project" value="UniProtKB-ARBA"/>
</dbReference>
<evidence type="ECO:0000256" key="2">
    <source>
        <dbReference type="ARBA" id="ARBA00004496"/>
    </source>
</evidence>